<dbReference type="SMART" id="SM00212">
    <property type="entry name" value="UBCc"/>
    <property type="match status" value="1"/>
</dbReference>
<evidence type="ECO:0000313" key="10">
    <source>
        <dbReference type="WBParaSite" id="PSAMB.scaffold10431size4090.g33299.t1"/>
    </source>
</evidence>
<dbReference type="SUPFAM" id="SSF54495">
    <property type="entry name" value="UBC-like"/>
    <property type="match status" value="1"/>
</dbReference>
<dbReference type="Gene3D" id="3.10.110.10">
    <property type="entry name" value="Ubiquitin Conjugating Enzyme"/>
    <property type="match status" value="1"/>
</dbReference>
<keyword evidence="4" id="KW-0808">Transferase</keyword>
<evidence type="ECO:0000256" key="7">
    <source>
        <dbReference type="ARBA" id="ARBA00022840"/>
    </source>
</evidence>
<dbReference type="Pfam" id="PF00179">
    <property type="entry name" value="UQ_con"/>
    <property type="match status" value="1"/>
</dbReference>
<dbReference type="InterPro" id="IPR016135">
    <property type="entry name" value="UBQ-conjugating_enzyme/RWD"/>
</dbReference>
<evidence type="ECO:0000256" key="3">
    <source>
        <dbReference type="ARBA" id="ARBA00012486"/>
    </source>
</evidence>
<comment type="catalytic activity">
    <reaction evidence="1">
        <text>S-ubiquitinyl-[E1 ubiquitin-activating enzyme]-L-cysteine + [E2 ubiquitin-conjugating enzyme]-L-cysteine = [E1 ubiquitin-activating enzyme]-L-cysteine + S-ubiquitinyl-[E2 ubiquitin-conjugating enzyme]-L-cysteine.</text>
        <dbReference type="EC" id="2.3.2.23"/>
    </reaction>
</comment>
<dbReference type="FunFam" id="3.10.110.10:FF:000101">
    <property type="entry name" value="Ubiquitin-conjugating enzyme E2 D2"/>
    <property type="match status" value="1"/>
</dbReference>
<dbReference type="AlphaFoldDB" id="A0A914UJ82"/>
<dbReference type="GO" id="GO:0006511">
    <property type="term" value="P:ubiquitin-dependent protein catabolic process"/>
    <property type="evidence" value="ECO:0007669"/>
    <property type="project" value="UniProtKB-ARBA"/>
</dbReference>
<evidence type="ECO:0000256" key="1">
    <source>
        <dbReference type="ARBA" id="ARBA00000485"/>
    </source>
</evidence>
<evidence type="ECO:0000313" key="9">
    <source>
        <dbReference type="Proteomes" id="UP000887566"/>
    </source>
</evidence>
<evidence type="ECO:0000256" key="5">
    <source>
        <dbReference type="ARBA" id="ARBA00022741"/>
    </source>
</evidence>
<reference evidence="10" key="1">
    <citation type="submission" date="2022-11" db="UniProtKB">
        <authorList>
            <consortium name="WormBaseParasite"/>
        </authorList>
    </citation>
    <scope>IDENTIFICATION</scope>
</reference>
<dbReference type="GO" id="GO:0061631">
    <property type="term" value="F:ubiquitin conjugating enzyme activity"/>
    <property type="evidence" value="ECO:0007669"/>
    <property type="project" value="UniProtKB-EC"/>
</dbReference>
<proteinExistence type="predicted"/>
<dbReference type="Proteomes" id="UP000887566">
    <property type="component" value="Unplaced"/>
</dbReference>
<keyword evidence="7" id="KW-0067">ATP-binding</keyword>
<keyword evidence="9" id="KW-1185">Reference proteome</keyword>
<evidence type="ECO:0000256" key="4">
    <source>
        <dbReference type="ARBA" id="ARBA00022679"/>
    </source>
</evidence>
<evidence type="ECO:0000256" key="2">
    <source>
        <dbReference type="ARBA" id="ARBA00004906"/>
    </source>
</evidence>
<keyword evidence="6" id="KW-0833">Ubl conjugation pathway</keyword>
<accession>A0A914UJ82</accession>
<name>A0A914UJ82_9BILA</name>
<dbReference type="WBParaSite" id="PSAMB.scaffold10431size4090.g33299.t1">
    <property type="protein sequence ID" value="PSAMB.scaffold10431size4090.g33299.t1"/>
    <property type="gene ID" value="PSAMB.scaffold10431size4090.g33299"/>
</dbReference>
<dbReference type="EC" id="2.3.2.23" evidence="3"/>
<sequence>MALSRIQKELRDLQKDPPAGCSAGPVGDDLFHWQACIVGPPDTPYAGGFFRLSIDFPIDYPFKPPRVEFKTRIYHANIFETGWICLDLLQTAWSPALTIAKLLLSISSLLNDPSQGLEGGPMHVTQGKNGMEARRAGEVYHLDRARYDQLAREWTEKYAKPDDGDM</sequence>
<dbReference type="GO" id="GO:0005524">
    <property type="term" value="F:ATP binding"/>
    <property type="evidence" value="ECO:0007669"/>
    <property type="project" value="UniProtKB-KW"/>
</dbReference>
<evidence type="ECO:0000256" key="6">
    <source>
        <dbReference type="ARBA" id="ARBA00022786"/>
    </source>
</evidence>
<dbReference type="PROSITE" id="PS50127">
    <property type="entry name" value="UBC_2"/>
    <property type="match status" value="1"/>
</dbReference>
<evidence type="ECO:0000259" key="8">
    <source>
        <dbReference type="PROSITE" id="PS50127"/>
    </source>
</evidence>
<dbReference type="GO" id="GO:0032446">
    <property type="term" value="P:protein modification by small protein conjugation"/>
    <property type="evidence" value="ECO:0007669"/>
    <property type="project" value="UniProtKB-ARBA"/>
</dbReference>
<keyword evidence="5" id="KW-0547">Nucleotide-binding</keyword>
<protein>
    <recommendedName>
        <fullName evidence="3">E2 ubiquitin-conjugating enzyme</fullName>
        <ecNumber evidence="3">2.3.2.23</ecNumber>
    </recommendedName>
</protein>
<dbReference type="InterPro" id="IPR000608">
    <property type="entry name" value="UBC"/>
</dbReference>
<comment type="pathway">
    <text evidence="2">Protein modification; protein ubiquitination.</text>
</comment>
<organism evidence="9 10">
    <name type="scientific">Plectus sambesii</name>
    <dbReference type="NCBI Taxonomy" id="2011161"/>
    <lineage>
        <taxon>Eukaryota</taxon>
        <taxon>Metazoa</taxon>
        <taxon>Ecdysozoa</taxon>
        <taxon>Nematoda</taxon>
        <taxon>Chromadorea</taxon>
        <taxon>Plectida</taxon>
        <taxon>Plectina</taxon>
        <taxon>Plectoidea</taxon>
        <taxon>Plectidae</taxon>
        <taxon>Plectus</taxon>
    </lineage>
</organism>
<dbReference type="InterPro" id="IPR050113">
    <property type="entry name" value="Ub_conjugating_enzyme"/>
</dbReference>
<dbReference type="PANTHER" id="PTHR24067">
    <property type="entry name" value="UBIQUITIN-CONJUGATING ENZYME E2"/>
    <property type="match status" value="1"/>
</dbReference>
<feature type="domain" description="UBC core" evidence="8">
    <location>
        <begin position="1"/>
        <end position="160"/>
    </location>
</feature>